<keyword evidence="4" id="KW-1185">Reference proteome</keyword>
<dbReference type="GO" id="GO:0004331">
    <property type="term" value="F:fructose-2,6-bisphosphate 2-phosphatase activity"/>
    <property type="evidence" value="ECO:0007669"/>
    <property type="project" value="TreeGrafter"/>
</dbReference>
<dbReference type="AlphaFoldDB" id="A0A1H5L3V0"/>
<keyword evidence="1" id="KW-0378">Hydrolase</keyword>
<dbReference type="Pfam" id="PF00300">
    <property type="entry name" value="His_Phos_1"/>
    <property type="match status" value="1"/>
</dbReference>
<dbReference type="Proteomes" id="UP000199448">
    <property type="component" value="Unassembled WGS sequence"/>
</dbReference>
<organism evidence="3 4">
    <name type="scientific">Salinimicrobium catena</name>
    <dbReference type="NCBI Taxonomy" id="390640"/>
    <lineage>
        <taxon>Bacteria</taxon>
        <taxon>Pseudomonadati</taxon>
        <taxon>Bacteroidota</taxon>
        <taxon>Flavobacteriia</taxon>
        <taxon>Flavobacteriales</taxon>
        <taxon>Flavobacteriaceae</taxon>
        <taxon>Salinimicrobium</taxon>
    </lineage>
</organism>
<dbReference type="GO" id="GO:0043456">
    <property type="term" value="P:regulation of pentose-phosphate shunt"/>
    <property type="evidence" value="ECO:0007669"/>
    <property type="project" value="TreeGrafter"/>
</dbReference>
<dbReference type="InterPro" id="IPR051695">
    <property type="entry name" value="Phosphoglycerate_Mutase"/>
</dbReference>
<evidence type="ECO:0000256" key="1">
    <source>
        <dbReference type="ARBA" id="ARBA00022801"/>
    </source>
</evidence>
<dbReference type="GO" id="GO:0045820">
    <property type="term" value="P:negative regulation of glycolytic process"/>
    <property type="evidence" value="ECO:0007669"/>
    <property type="project" value="TreeGrafter"/>
</dbReference>
<dbReference type="GO" id="GO:0005829">
    <property type="term" value="C:cytosol"/>
    <property type="evidence" value="ECO:0007669"/>
    <property type="project" value="TreeGrafter"/>
</dbReference>
<evidence type="ECO:0000256" key="2">
    <source>
        <dbReference type="PIRSR" id="PIRSR613078-2"/>
    </source>
</evidence>
<dbReference type="STRING" id="390640.SAMN04488034_102105"/>
<dbReference type="CDD" id="cd07067">
    <property type="entry name" value="HP_PGM_like"/>
    <property type="match status" value="1"/>
</dbReference>
<dbReference type="Gene3D" id="3.40.50.1240">
    <property type="entry name" value="Phosphoglycerate mutase-like"/>
    <property type="match status" value="1"/>
</dbReference>
<proteinExistence type="predicted"/>
<dbReference type="OrthoDB" id="3296006at2"/>
<dbReference type="PANTHER" id="PTHR46517:SF1">
    <property type="entry name" value="FRUCTOSE-2,6-BISPHOSPHATASE TIGAR"/>
    <property type="match status" value="1"/>
</dbReference>
<sequence>MTTFLILVFSLFSLGTPSGETTQEAMTTYYFIRHAEKDTSDPQDKDPKLTEIGLERAKKWAEVFKEVEFDLIYSSDFNRTRTTAKIIAESKEKEVDIYDPRKLNDAEFQKRSKGKKVLVVGHSNTNPHFVNLILEENRYKDIDEAESGSLFIVHVFPNGAKASEVLYIN</sequence>
<dbReference type="InterPro" id="IPR013078">
    <property type="entry name" value="His_Pase_superF_clade-1"/>
</dbReference>
<gene>
    <name evidence="3" type="ORF">SAMN04488034_102105</name>
</gene>
<dbReference type="PANTHER" id="PTHR46517">
    <property type="entry name" value="FRUCTOSE-2,6-BISPHOSPHATASE TIGAR"/>
    <property type="match status" value="1"/>
</dbReference>
<dbReference type="SUPFAM" id="SSF53254">
    <property type="entry name" value="Phosphoglycerate mutase-like"/>
    <property type="match status" value="1"/>
</dbReference>
<accession>A0A1H5L3V0</accession>
<dbReference type="InterPro" id="IPR029033">
    <property type="entry name" value="His_PPase_superfam"/>
</dbReference>
<protein>
    <submittedName>
        <fullName evidence="3">Histidine phosphatase superfamily (Branch 1)</fullName>
    </submittedName>
</protein>
<evidence type="ECO:0000313" key="4">
    <source>
        <dbReference type="Proteomes" id="UP000199448"/>
    </source>
</evidence>
<name>A0A1H5L3V0_9FLAO</name>
<feature type="binding site" evidence="2">
    <location>
        <position position="79"/>
    </location>
    <ligand>
        <name>substrate</name>
    </ligand>
</feature>
<dbReference type="EMBL" id="FNUG01000002">
    <property type="protein sequence ID" value="SEE71257.1"/>
    <property type="molecule type" value="Genomic_DNA"/>
</dbReference>
<evidence type="ECO:0000313" key="3">
    <source>
        <dbReference type="EMBL" id="SEE71257.1"/>
    </source>
</evidence>
<dbReference type="RefSeq" id="WP_093112450.1">
    <property type="nucleotide sequence ID" value="NZ_FNGG01000002.1"/>
</dbReference>
<reference evidence="3 4" key="1">
    <citation type="submission" date="2016-10" db="EMBL/GenBank/DDBJ databases">
        <authorList>
            <person name="de Groot N.N."/>
        </authorList>
    </citation>
    <scope>NUCLEOTIDE SEQUENCE [LARGE SCALE GENOMIC DNA]</scope>
    <source>
        <strain evidence="3 4">DSM 23553</strain>
    </source>
</reference>